<evidence type="ECO:0000256" key="1">
    <source>
        <dbReference type="SAM" id="MobiDB-lite"/>
    </source>
</evidence>
<keyword evidence="2" id="KW-0732">Signal</keyword>
<evidence type="ECO:0008006" key="4">
    <source>
        <dbReference type="Google" id="ProtNLM"/>
    </source>
</evidence>
<feature type="compositionally biased region" description="Low complexity" evidence="1">
    <location>
        <begin position="31"/>
        <end position="67"/>
    </location>
</feature>
<dbReference type="AlphaFoldDB" id="A0A2W4JT11"/>
<evidence type="ECO:0000313" key="3">
    <source>
        <dbReference type="EMBL" id="PZN01509.1"/>
    </source>
</evidence>
<reference evidence="3" key="1">
    <citation type="submission" date="2018-05" db="EMBL/GenBank/DDBJ databases">
        <authorList>
            <person name="Lanie J.A."/>
            <person name="Ng W.-L."/>
            <person name="Kazmierczak K.M."/>
            <person name="Andrzejewski T.M."/>
            <person name="Davidsen T.M."/>
            <person name="Wayne K.J."/>
            <person name="Tettelin H."/>
            <person name="Glass J.I."/>
            <person name="Rusch D."/>
            <person name="Podicherti R."/>
            <person name="Tsui H.-C.T."/>
            <person name="Winkler M.E."/>
        </authorList>
    </citation>
    <scope>NUCLEOTIDE SEQUENCE</scope>
    <source>
        <strain evidence="3">ZC4RG45</strain>
    </source>
</reference>
<feature type="signal peptide" evidence="2">
    <location>
        <begin position="1"/>
        <end position="20"/>
    </location>
</feature>
<feature type="region of interest" description="Disordered" evidence="1">
    <location>
        <begin position="24"/>
        <end position="109"/>
    </location>
</feature>
<proteinExistence type="predicted"/>
<dbReference type="PROSITE" id="PS51257">
    <property type="entry name" value="PROKAR_LIPOPROTEIN"/>
    <property type="match status" value="1"/>
</dbReference>
<protein>
    <recommendedName>
        <fullName evidence="4">Chitin-binding type-2 domain-containing protein</fullName>
    </recommendedName>
</protein>
<accession>A0A2W4JT11</accession>
<dbReference type="EMBL" id="QGUI01000008">
    <property type="protein sequence ID" value="PZN01509.1"/>
    <property type="molecule type" value="Genomic_DNA"/>
</dbReference>
<comment type="caution">
    <text evidence="3">The sequence shown here is derived from an EMBL/GenBank/DDBJ whole genome shotgun (WGS) entry which is preliminary data.</text>
</comment>
<name>A0A2W4JT11_9PSEU</name>
<feature type="chain" id="PRO_5038456277" description="Chitin-binding type-2 domain-containing protein" evidence="2">
    <location>
        <begin position="21"/>
        <end position="153"/>
    </location>
</feature>
<gene>
    <name evidence="3" type="ORF">DIU77_00405</name>
</gene>
<sequence>MRSILMVPVLLLALVLAACTAGQPVRESDPSRTSGSAASPTTAAPTPTTTTTTTRTAATKPTTSARAVVEQPSKAHPTEQTPVQPRYSCEPGAPPKFDDPVNPNIITNRDCPELDAEKERSHREFINCEPSGGTWDIDRQRCVYGQDRQEPPG</sequence>
<organism evidence="3">
    <name type="scientific">Thermocrispum agreste</name>
    <dbReference type="NCBI Taxonomy" id="37925"/>
    <lineage>
        <taxon>Bacteria</taxon>
        <taxon>Bacillati</taxon>
        <taxon>Actinomycetota</taxon>
        <taxon>Actinomycetes</taxon>
        <taxon>Pseudonocardiales</taxon>
        <taxon>Pseudonocardiaceae</taxon>
        <taxon>Thermocrispum</taxon>
    </lineage>
</organism>
<evidence type="ECO:0000256" key="2">
    <source>
        <dbReference type="SAM" id="SignalP"/>
    </source>
</evidence>